<evidence type="ECO:0000313" key="2">
    <source>
        <dbReference type="Proteomes" id="UP000255087"/>
    </source>
</evidence>
<dbReference type="CDD" id="cd12842">
    <property type="entry name" value="IGCP_Hfx_cass2"/>
    <property type="match status" value="1"/>
</dbReference>
<organism evidence="1 2">
    <name type="scientific">Yersinia pseudotuberculosis</name>
    <dbReference type="NCBI Taxonomy" id="633"/>
    <lineage>
        <taxon>Bacteria</taxon>
        <taxon>Pseudomonadati</taxon>
        <taxon>Pseudomonadota</taxon>
        <taxon>Gammaproteobacteria</taxon>
        <taxon>Enterobacterales</taxon>
        <taxon>Yersiniaceae</taxon>
        <taxon>Yersinia</taxon>
    </lineage>
</organism>
<name>A0A380QBC2_YERPU</name>
<sequence length="116" mass="13437">MKLNAERLRDGSQWLIRELTRLSQLNRPLTLDEFYQFSENEIFIHKLFEKYGEFIRALDNLNPSKNTHDAELLEYMENAFSRHANAISPNSYGVVDDAYLLAINVTASIGREADDL</sequence>
<accession>A0A380QBC2</accession>
<protein>
    <submittedName>
        <fullName evidence="1">Uncharacterized protein</fullName>
    </submittedName>
</protein>
<gene>
    <name evidence="1" type="ORF">NCTC8580_03278</name>
</gene>
<dbReference type="EMBL" id="UHJC01000001">
    <property type="protein sequence ID" value="SUP84850.1"/>
    <property type="molecule type" value="Genomic_DNA"/>
</dbReference>
<dbReference type="RefSeq" id="WP_115115598.1">
    <property type="nucleotide sequence ID" value="NZ_UHJC01000001.1"/>
</dbReference>
<proteinExistence type="predicted"/>
<evidence type="ECO:0000313" key="1">
    <source>
        <dbReference type="EMBL" id="SUP84850.1"/>
    </source>
</evidence>
<dbReference type="AlphaFoldDB" id="A0A380QBC2"/>
<reference evidence="1 2" key="1">
    <citation type="submission" date="2018-06" db="EMBL/GenBank/DDBJ databases">
        <authorList>
            <consortium name="Pathogen Informatics"/>
            <person name="Doyle S."/>
        </authorList>
    </citation>
    <scope>NUCLEOTIDE SEQUENCE [LARGE SCALE GENOMIC DNA]</scope>
    <source>
        <strain evidence="1 2">NCTC8580</strain>
    </source>
</reference>
<dbReference type="Gene3D" id="1.20.120.600">
    <property type="entry name" value="Crystal structure from the mobile metagenome of halifax harbour sewage outfall"/>
    <property type="match status" value="1"/>
</dbReference>
<dbReference type="Proteomes" id="UP000255087">
    <property type="component" value="Unassembled WGS sequence"/>
</dbReference>